<keyword evidence="3" id="KW-1185">Reference proteome</keyword>
<dbReference type="PANTHER" id="PTHR35174">
    <property type="entry name" value="BLL7171 PROTEIN-RELATED"/>
    <property type="match status" value="1"/>
</dbReference>
<dbReference type="AlphaFoldDB" id="A0A1E3VF00"/>
<accession>A0A1E3VF00</accession>
<reference evidence="3" key="1">
    <citation type="submission" date="2016-05" db="EMBL/GenBank/DDBJ databases">
        <authorList>
            <person name="Li Y."/>
        </authorList>
    </citation>
    <scope>NUCLEOTIDE SEQUENCE [LARGE SCALE GENOMIC DNA]</scope>
    <source>
        <strain evidence="3">YIC4027</strain>
    </source>
</reference>
<sequence length="119" mass="13151">MNYLCQIWFETSAIEDLSEEEQQKLTSDCRAYDDGLAEGGHLILAQALRAPATAKTVRTRDGKVSVTDGPFAEIKEFLGGIILFKAESMDEALHIASRSPLARFAALEVRPAYSIMEKD</sequence>
<comment type="similarity">
    <text evidence="1">Belongs to the YciI family.</text>
</comment>
<dbReference type="Proteomes" id="UP000094342">
    <property type="component" value="Unassembled WGS sequence"/>
</dbReference>
<evidence type="ECO:0000313" key="3">
    <source>
        <dbReference type="Proteomes" id="UP000094342"/>
    </source>
</evidence>
<evidence type="ECO:0000313" key="2">
    <source>
        <dbReference type="EMBL" id="ODR92162.1"/>
    </source>
</evidence>
<dbReference type="STRING" id="1752398.A8M32_06975"/>
<proteinExistence type="inferred from homology"/>
<dbReference type="Pfam" id="PF03795">
    <property type="entry name" value="YCII"/>
    <property type="match status" value="1"/>
</dbReference>
<dbReference type="SUPFAM" id="SSF54909">
    <property type="entry name" value="Dimeric alpha+beta barrel"/>
    <property type="match status" value="1"/>
</dbReference>
<dbReference type="RefSeq" id="WP_069457680.1">
    <property type="nucleotide sequence ID" value="NZ_CP034910.1"/>
</dbReference>
<name>A0A1E3VF00_9HYPH</name>
<evidence type="ECO:0000256" key="1">
    <source>
        <dbReference type="ARBA" id="ARBA00007689"/>
    </source>
</evidence>
<dbReference type="PANTHER" id="PTHR35174:SF3">
    <property type="entry name" value="BLL7171 PROTEIN"/>
    <property type="match status" value="1"/>
</dbReference>
<dbReference type="Gene3D" id="3.30.70.1060">
    <property type="entry name" value="Dimeric alpha+beta barrel"/>
    <property type="match status" value="1"/>
</dbReference>
<dbReference type="InterPro" id="IPR005545">
    <property type="entry name" value="YCII"/>
</dbReference>
<comment type="caution">
    <text evidence="2">The sequence shown here is derived from an EMBL/GenBank/DDBJ whole genome shotgun (WGS) entry which is preliminary data.</text>
</comment>
<protein>
    <submittedName>
        <fullName evidence="2">Uncharacterized protein</fullName>
    </submittedName>
</protein>
<dbReference type="OrthoDB" id="9807535at2"/>
<dbReference type="InterPro" id="IPR011008">
    <property type="entry name" value="Dimeric_a/b-barrel"/>
</dbReference>
<dbReference type="EMBL" id="LYBW01000049">
    <property type="protein sequence ID" value="ODR92162.1"/>
    <property type="molecule type" value="Genomic_DNA"/>
</dbReference>
<gene>
    <name evidence="2" type="ORF">A8M32_06975</name>
</gene>
<organism evidence="2 3">
    <name type="scientific">Sinorhizobium alkalisoli</name>
    <dbReference type="NCBI Taxonomy" id="1752398"/>
    <lineage>
        <taxon>Bacteria</taxon>
        <taxon>Pseudomonadati</taxon>
        <taxon>Pseudomonadota</taxon>
        <taxon>Alphaproteobacteria</taxon>
        <taxon>Hyphomicrobiales</taxon>
        <taxon>Rhizobiaceae</taxon>
        <taxon>Sinorhizobium/Ensifer group</taxon>
        <taxon>Sinorhizobium</taxon>
    </lineage>
</organism>